<dbReference type="Pfam" id="PF00899">
    <property type="entry name" value="ThiF"/>
    <property type="match status" value="1"/>
</dbReference>
<keyword evidence="8" id="KW-0539">Nucleus</keyword>
<reference evidence="16" key="1">
    <citation type="submission" date="2014-09" db="EMBL/GenBank/DDBJ databases">
        <title>Genome sequence of the luminous mushroom Mycena chlorophos for searching fungal bioluminescence genes.</title>
        <authorList>
            <person name="Tanaka Y."/>
            <person name="Kasuga D."/>
            <person name="Oba Y."/>
            <person name="Hase S."/>
            <person name="Sato K."/>
            <person name="Oba Y."/>
            <person name="Sakakibara Y."/>
        </authorList>
    </citation>
    <scope>NUCLEOTIDE SEQUENCE</scope>
</reference>
<dbReference type="PANTHER" id="PTHR14087">
    <property type="entry name" value="THYMOCYTE NUCLEAR PROTEIN 1"/>
    <property type="match status" value="1"/>
</dbReference>
<evidence type="ECO:0000256" key="1">
    <source>
        <dbReference type="ARBA" id="ARBA00004123"/>
    </source>
</evidence>
<evidence type="ECO:0000259" key="14">
    <source>
        <dbReference type="Pfam" id="PF01878"/>
    </source>
</evidence>
<keyword evidence="6" id="KW-0653">Protein transport</keyword>
<dbReference type="InterPro" id="IPR047197">
    <property type="entry name" value="THYN1-like_EVE"/>
</dbReference>
<evidence type="ECO:0000259" key="15">
    <source>
        <dbReference type="Pfam" id="PF16420"/>
    </source>
</evidence>
<dbReference type="InterPro" id="IPR052181">
    <property type="entry name" value="5hmC_binding"/>
</dbReference>
<feature type="domain" description="THIF-type NAD/FAD binding fold" evidence="13">
    <location>
        <begin position="618"/>
        <end position="852"/>
    </location>
</feature>
<evidence type="ECO:0000256" key="8">
    <source>
        <dbReference type="ARBA" id="ARBA00023242"/>
    </source>
</evidence>
<dbReference type="SUPFAM" id="SSF88697">
    <property type="entry name" value="PUA domain-like"/>
    <property type="match status" value="1"/>
</dbReference>
<evidence type="ECO:0000259" key="13">
    <source>
        <dbReference type="Pfam" id="PF00899"/>
    </source>
</evidence>
<evidence type="ECO:0000313" key="17">
    <source>
        <dbReference type="Proteomes" id="UP000815677"/>
    </source>
</evidence>
<evidence type="ECO:0000256" key="12">
    <source>
        <dbReference type="SAM" id="MobiDB-lite"/>
    </source>
</evidence>
<evidence type="ECO:0000256" key="3">
    <source>
        <dbReference type="ARBA" id="ARBA00017647"/>
    </source>
</evidence>
<dbReference type="SUPFAM" id="SSF69572">
    <property type="entry name" value="Activating enzymes of the ubiquitin-like proteins"/>
    <property type="match status" value="1"/>
</dbReference>
<evidence type="ECO:0000256" key="10">
    <source>
        <dbReference type="ARBA" id="ARBA00030242"/>
    </source>
</evidence>
<proteinExistence type="inferred from homology"/>
<dbReference type="CDD" id="cd21133">
    <property type="entry name" value="EVE"/>
    <property type="match status" value="1"/>
</dbReference>
<keyword evidence="7" id="KW-0072">Autophagy</keyword>
<comment type="subcellular location">
    <subcellularLocation>
        <location evidence="1">Nucleus</location>
    </subcellularLocation>
</comment>
<evidence type="ECO:0000256" key="6">
    <source>
        <dbReference type="ARBA" id="ARBA00022927"/>
    </source>
</evidence>
<gene>
    <name evidence="16" type="ORF">MCHLO_09961</name>
</gene>
<evidence type="ECO:0000256" key="11">
    <source>
        <dbReference type="ARBA" id="ARBA00032823"/>
    </source>
</evidence>
<evidence type="ECO:0000313" key="16">
    <source>
        <dbReference type="EMBL" id="GAT52954.1"/>
    </source>
</evidence>
<dbReference type="Proteomes" id="UP000815677">
    <property type="component" value="Unassembled WGS sequence"/>
</dbReference>
<dbReference type="Pfam" id="PF16420">
    <property type="entry name" value="ATG7_N"/>
    <property type="match status" value="1"/>
</dbReference>
<dbReference type="Gene3D" id="3.40.140.70">
    <property type="entry name" value="Ubiquitin-like modifier-activating enzyme ATG7 N-terminal domain"/>
    <property type="match status" value="1"/>
</dbReference>
<feature type="domain" description="Ubiquitin-like modifier-activating enzyme Atg7 N-terminal" evidence="15">
    <location>
        <begin position="292"/>
        <end position="601"/>
    </location>
</feature>
<dbReference type="InterPro" id="IPR035985">
    <property type="entry name" value="Ubiquitin-activating_enz"/>
</dbReference>
<dbReference type="Gene3D" id="3.40.50.720">
    <property type="entry name" value="NAD(P)-binding Rossmann-like Domain"/>
    <property type="match status" value="1"/>
</dbReference>
<evidence type="ECO:0000256" key="4">
    <source>
        <dbReference type="ARBA" id="ARBA00018730"/>
    </source>
</evidence>
<dbReference type="NCBIfam" id="TIGR01381">
    <property type="entry name" value="E1_like_apg7"/>
    <property type="match status" value="1"/>
</dbReference>
<feature type="compositionally biased region" description="Basic residues" evidence="12">
    <location>
        <begin position="215"/>
        <end position="226"/>
    </location>
</feature>
<sequence length="961" mass="105114">MDASPASTWLLKAEPESRIVKGKDVKFSVDDFEAAKTSPWEGVRNFEARNLMKEMQPGDKALFYHSNCKIPGIAAFAEVAKAAYPDHTAWDPEHPYYDAKTKQDSPKWFMVDLAFISRAKHFVPLALLRFIADSSATTPPTELEYIGEAGVSAIKEMDLVTRGRLSVQRVSEAAWTAIELLANNGGWEDLDLSPPKKKAAPKKAAAERATAPRAAKTKAKTRKRKARGSDSDEDGDDDYDDGWSEDEVISKTTSSRRKRQATEYQELPPTRRRAKAVIATGRDLLSTTMPIVQFAPFSSLVQPTFWHQLTSLKIDVLRLSDEAVSITGSYSVGRSITDRETGNEIALGCNLSVGAESFDKDAPVSAGAFPAHGHLKNYNTIEEFKAADKTALFNQEAEKMWEAIVSKRDSASLNNFMVITFADLKKYKYYYWFAFPAFAAKPAWEIDGPGWKPAAGELSPESLTSIHAQLKATPMPFFLVRSGVEIASVDAYSTFFANVPPAEQTIAFVDPSANASNPGWPLRNLLAYLRALYPETTSRLRILCWRDSEVPNAPTGWKSRVGVVHTGPSEATTGARPSAVGWEKNPQAKLAPRMADLAPMMDPTRLADQAVDLNLKLMRWRILPSLDLEKISSTKCLLLGAGTLGCYVARTLMGWGVRDITLVDSGKVSFSNPVRQPLFEFEDCLDGGKPKAECAAARMKKIFPGINAIGHSLSIPMPGHPVPPASTAQTKADVKKLEELIDAHDAVFLLMDSRESRWLPTVICAAKGKIVLNAALGFDTFLVMRHGVRASSVKEGATQLGCYYCNDIVAPADSLTDRTLDEMCTVTRPGIASLASSTAVELLASVLQHPDGMHAAAPPANSDPAALTNAGVLGLVPHQLRGFLAQFRNLHIVGAAYHRCTGCSEIVLKAYETEGFDMILQALNDDKYLQKLTGLDQLYAEGEKALEEVDWDVDDGEGDDF</sequence>
<dbReference type="InterPro" id="IPR042522">
    <property type="entry name" value="Atg7_N_1"/>
</dbReference>
<dbReference type="InterPro" id="IPR006285">
    <property type="entry name" value="Atg7"/>
</dbReference>
<dbReference type="InterPro" id="IPR032197">
    <property type="entry name" value="Atg7_N"/>
</dbReference>
<dbReference type="EMBL" id="DF848005">
    <property type="protein sequence ID" value="GAT52954.1"/>
    <property type="molecule type" value="Genomic_DNA"/>
</dbReference>
<keyword evidence="17" id="KW-1185">Reference proteome</keyword>
<dbReference type="InterPro" id="IPR015947">
    <property type="entry name" value="PUA-like_sf"/>
</dbReference>
<dbReference type="Gene3D" id="3.40.140.100">
    <property type="entry name" value="Ubiquitin-like modifier-activating enzyme ATG7 C-terminal domain"/>
    <property type="match status" value="1"/>
</dbReference>
<comment type="similarity">
    <text evidence="2">Belongs to the ATG7 family.</text>
</comment>
<dbReference type="Gene3D" id="3.10.590.10">
    <property type="entry name" value="ph1033 like domains"/>
    <property type="match status" value="1"/>
</dbReference>
<feature type="compositionally biased region" description="Acidic residues" evidence="12">
    <location>
        <begin position="231"/>
        <end position="247"/>
    </location>
</feature>
<feature type="region of interest" description="Disordered" evidence="12">
    <location>
        <begin position="189"/>
        <end position="272"/>
    </location>
</feature>
<accession>A0ABQ0LPD8</accession>
<dbReference type="InterPro" id="IPR042523">
    <property type="entry name" value="Atg7_N_2"/>
</dbReference>
<keyword evidence="5" id="KW-0813">Transport</keyword>
<evidence type="ECO:0000256" key="9">
    <source>
        <dbReference type="ARBA" id="ARBA00029897"/>
    </source>
</evidence>
<evidence type="ECO:0000256" key="5">
    <source>
        <dbReference type="ARBA" id="ARBA00022448"/>
    </source>
</evidence>
<evidence type="ECO:0000256" key="7">
    <source>
        <dbReference type="ARBA" id="ARBA00023006"/>
    </source>
</evidence>
<name>A0ABQ0LPD8_MYCCL</name>
<evidence type="ECO:0000256" key="2">
    <source>
        <dbReference type="ARBA" id="ARBA00010931"/>
    </source>
</evidence>
<protein>
    <recommendedName>
        <fullName evidence="3">Ubiquitin-like modifier-activating enzyme ATG7</fullName>
    </recommendedName>
    <alternativeName>
        <fullName evidence="9 11">ATG12-activating enzyme E1 ATG7</fullName>
    </alternativeName>
    <alternativeName>
        <fullName evidence="10">Autophagy-related protein 7</fullName>
    </alternativeName>
    <alternativeName>
        <fullName evidence="4">Ubiquitin-like modifier-activating enzyme atg7</fullName>
    </alternativeName>
</protein>
<dbReference type="InterPro" id="IPR000594">
    <property type="entry name" value="ThiF_NAD_FAD-bd"/>
</dbReference>
<dbReference type="InterPro" id="IPR002740">
    <property type="entry name" value="EVE_domain"/>
</dbReference>
<dbReference type="Pfam" id="PF01878">
    <property type="entry name" value="EVE"/>
    <property type="match status" value="1"/>
</dbReference>
<dbReference type="PANTHER" id="PTHR14087:SF7">
    <property type="entry name" value="THYMOCYTE NUCLEAR PROTEIN 1"/>
    <property type="match status" value="1"/>
</dbReference>
<feature type="domain" description="EVE" evidence="14">
    <location>
        <begin position="8"/>
        <end position="179"/>
    </location>
</feature>
<organism evidence="16 17">
    <name type="scientific">Mycena chlorophos</name>
    <name type="common">Agaric fungus</name>
    <name type="synonym">Agaricus chlorophos</name>
    <dbReference type="NCBI Taxonomy" id="658473"/>
    <lineage>
        <taxon>Eukaryota</taxon>
        <taxon>Fungi</taxon>
        <taxon>Dikarya</taxon>
        <taxon>Basidiomycota</taxon>
        <taxon>Agaricomycotina</taxon>
        <taxon>Agaricomycetes</taxon>
        <taxon>Agaricomycetidae</taxon>
        <taxon>Agaricales</taxon>
        <taxon>Marasmiineae</taxon>
        <taxon>Mycenaceae</taxon>
        <taxon>Mycena</taxon>
    </lineage>
</organism>
<dbReference type="CDD" id="cd01486">
    <property type="entry name" value="Apg7"/>
    <property type="match status" value="1"/>
</dbReference>